<gene>
    <name evidence="2" type="ORF">J1N35_000554</name>
</gene>
<dbReference type="PANTHER" id="PTHR43319:SF3">
    <property type="entry name" value="BETA-LACTAMASE-RELATED DOMAIN-CONTAINING PROTEIN"/>
    <property type="match status" value="1"/>
</dbReference>
<sequence length="205" mass="23560">MQIFWSLTNGNLSCRKLKLDENVTNIWPEFRGNGKEHIKVTIMCLENLLSLDNHRLEFIIVLRVFSFQVHHILNHTSGLHNALADLRGENALLMTEWDACLKLIEGSQPETEPGKQQLYHFLSFGWLCGGIIELFSHAHSLEYVLKKVHAAIRADPTAKKTEKEPPKQHKRFNLKKLTYEERKAKLIERLHTLNAAAGADSEEED</sequence>
<dbReference type="EMBL" id="JAIQCV010000001">
    <property type="protein sequence ID" value="KAH1129176.1"/>
    <property type="molecule type" value="Genomic_DNA"/>
</dbReference>
<dbReference type="Pfam" id="PF14204">
    <property type="entry name" value="Ribosomal_L18_c"/>
    <property type="match status" value="1"/>
</dbReference>
<dbReference type="Gene3D" id="3.40.710.10">
    <property type="entry name" value="DD-peptidase/beta-lactamase superfamily"/>
    <property type="match status" value="1"/>
</dbReference>
<dbReference type="PANTHER" id="PTHR43319">
    <property type="entry name" value="BETA-LACTAMASE-RELATED"/>
    <property type="match status" value="1"/>
</dbReference>
<evidence type="ECO:0000313" key="3">
    <source>
        <dbReference type="Proteomes" id="UP000828251"/>
    </source>
</evidence>
<reference evidence="2 3" key="1">
    <citation type="journal article" date="2021" name="Plant Biotechnol. J.">
        <title>Multi-omics assisted identification of the key and species-specific regulatory components of drought-tolerant mechanisms in Gossypium stocksii.</title>
        <authorList>
            <person name="Yu D."/>
            <person name="Ke L."/>
            <person name="Zhang D."/>
            <person name="Wu Y."/>
            <person name="Sun Y."/>
            <person name="Mei J."/>
            <person name="Sun J."/>
            <person name="Sun Y."/>
        </authorList>
    </citation>
    <scope>NUCLEOTIDE SEQUENCE [LARGE SCALE GENOMIC DNA]</scope>
    <source>
        <strain evidence="3">cv. E1</strain>
        <tissue evidence="2">Leaf</tissue>
    </source>
</reference>
<dbReference type="SUPFAM" id="SSF56601">
    <property type="entry name" value="beta-lactamase/transpeptidase-like"/>
    <property type="match status" value="1"/>
</dbReference>
<feature type="domain" description="Large ribosomal subunit protein uL18 C-terminal eukaryotes" evidence="1">
    <location>
        <begin position="141"/>
        <end position="194"/>
    </location>
</feature>
<dbReference type="InterPro" id="IPR012338">
    <property type="entry name" value="Beta-lactam/transpept-like"/>
</dbReference>
<name>A0A9D3WHN8_9ROSI</name>
<evidence type="ECO:0000259" key="1">
    <source>
        <dbReference type="Pfam" id="PF14204"/>
    </source>
</evidence>
<comment type="caution">
    <text evidence="2">The sequence shown here is derived from an EMBL/GenBank/DDBJ whole genome shotgun (WGS) entry which is preliminary data.</text>
</comment>
<proteinExistence type="predicted"/>
<dbReference type="InterPro" id="IPR025607">
    <property type="entry name" value="Ribosomal_uL18_C_euk"/>
</dbReference>
<protein>
    <recommendedName>
        <fullName evidence="1">Large ribosomal subunit protein uL18 C-terminal eukaryotes domain-containing protein</fullName>
    </recommendedName>
</protein>
<keyword evidence="3" id="KW-1185">Reference proteome</keyword>
<accession>A0A9D3WHN8</accession>
<dbReference type="Proteomes" id="UP000828251">
    <property type="component" value="Unassembled WGS sequence"/>
</dbReference>
<dbReference type="OrthoDB" id="427480at2759"/>
<dbReference type="AlphaFoldDB" id="A0A9D3WHN8"/>
<dbReference type="InterPro" id="IPR052907">
    <property type="entry name" value="Beta-lactamase/esterase"/>
</dbReference>
<evidence type="ECO:0000313" key="2">
    <source>
        <dbReference type="EMBL" id="KAH1129176.1"/>
    </source>
</evidence>
<organism evidence="2 3">
    <name type="scientific">Gossypium stocksii</name>
    <dbReference type="NCBI Taxonomy" id="47602"/>
    <lineage>
        <taxon>Eukaryota</taxon>
        <taxon>Viridiplantae</taxon>
        <taxon>Streptophyta</taxon>
        <taxon>Embryophyta</taxon>
        <taxon>Tracheophyta</taxon>
        <taxon>Spermatophyta</taxon>
        <taxon>Magnoliopsida</taxon>
        <taxon>eudicotyledons</taxon>
        <taxon>Gunneridae</taxon>
        <taxon>Pentapetalae</taxon>
        <taxon>rosids</taxon>
        <taxon>malvids</taxon>
        <taxon>Malvales</taxon>
        <taxon>Malvaceae</taxon>
        <taxon>Malvoideae</taxon>
        <taxon>Gossypium</taxon>
    </lineage>
</organism>